<evidence type="ECO:0000256" key="7">
    <source>
        <dbReference type="ARBA" id="ARBA00022833"/>
    </source>
</evidence>
<dbReference type="InterPro" id="IPR051366">
    <property type="entry name" value="DEF8"/>
</dbReference>
<proteinExistence type="predicted"/>
<evidence type="ECO:0000256" key="9">
    <source>
        <dbReference type="SAM" id="MobiDB-lite"/>
    </source>
</evidence>
<dbReference type="SUPFAM" id="SSF140741">
    <property type="entry name" value="RUN domain-like"/>
    <property type="match status" value="1"/>
</dbReference>
<keyword evidence="3" id="KW-0479">Metal-binding</keyword>
<feature type="region of interest" description="Disordered" evidence="9">
    <location>
        <begin position="218"/>
        <end position="290"/>
    </location>
</feature>
<feature type="compositionally biased region" description="Low complexity" evidence="9">
    <location>
        <begin position="791"/>
        <end position="810"/>
    </location>
</feature>
<dbReference type="Pfam" id="PF02759">
    <property type="entry name" value="RUN"/>
    <property type="match status" value="1"/>
</dbReference>
<dbReference type="PANTHER" id="PTHR12326">
    <property type="entry name" value="PLECKSTRIN HOMOLOGY DOMAIN CONTAINING PROTEIN"/>
    <property type="match status" value="1"/>
</dbReference>
<feature type="compositionally biased region" description="Low complexity" evidence="9">
    <location>
        <begin position="255"/>
        <end position="269"/>
    </location>
</feature>
<gene>
    <name evidence="11" type="ORF">OCTVUL_1B027937</name>
</gene>
<dbReference type="GO" id="GO:0008270">
    <property type="term" value="F:zinc ion binding"/>
    <property type="evidence" value="ECO:0007669"/>
    <property type="project" value="UniProtKB-KW"/>
</dbReference>
<keyword evidence="12" id="KW-1185">Reference proteome</keyword>
<evidence type="ECO:0000313" key="12">
    <source>
        <dbReference type="Proteomes" id="UP001162480"/>
    </source>
</evidence>
<comment type="subcellular location">
    <subcellularLocation>
        <location evidence="1">Late endosome</location>
    </subcellularLocation>
</comment>
<dbReference type="InterPro" id="IPR004012">
    <property type="entry name" value="Run_dom"/>
</dbReference>
<feature type="domain" description="RUN" evidence="10">
    <location>
        <begin position="54"/>
        <end position="182"/>
    </location>
</feature>
<evidence type="ECO:0000313" key="11">
    <source>
        <dbReference type="EMBL" id="CAI9719244.1"/>
    </source>
</evidence>
<keyword evidence="5" id="KW-0967">Endosome</keyword>
<dbReference type="Proteomes" id="UP001162480">
    <property type="component" value="Chromosome 3"/>
</dbReference>
<feature type="compositionally biased region" description="Polar residues" evidence="9">
    <location>
        <begin position="417"/>
        <end position="436"/>
    </location>
</feature>
<reference evidence="11" key="1">
    <citation type="submission" date="2023-08" db="EMBL/GenBank/DDBJ databases">
        <authorList>
            <person name="Alioto T."/>
            <person name="Alioto T."/>
            <person name="Gomez Garrido J."/>
        </authorList>
    </citation>
    <scope>NUCLEOTIDE SEQUENCE</scope>
</reference>
<evidence type="ECO:0000256" key="1">
    <source>
        <dbReference type="ARBA" id="ARBA00004603"/>
    </source>
</evidence>
<feature type="compositionally biased region" description="Low complexity" evidence="9">
    <location>
        <begin position="824"/>
        <end position="835"/>
    </location>
</feature>
<dbReference type="AlphaFoldDB" id="A0AA36ANG4"/>
<feature type="region of interest" description="Disordered" evidence="9">
    <location>
        <begin position="715"/>
        <end position="837"/>
    </location>
</feature>
<feature type="compositionally biased region" description="Polar residues" evidence="9">
    <location>
        <begin position="715"/>
        <end position="739"/>
    </location>
</feature>
<evidence type="ECO:0000256" key="2">
    <source>
        <dbReference type="ARBA" id="ARBA00022553"/>
    </source>
</evidence>
<evidence type="ECO:0000256" key="5">
    <source>
        <dbReference type="ARBA" id="ARBA00022753"/>
    </source>
</evidence>
<dbReference type="InterPro" id="IPR025258">
    <property type="entry name" value="RH_dom"/>
</dbReference>
<evidence type="ECO:0000256" key="3">
    <source>
        <dbReference type="ARBA" id="ARBA00022723"/>
    </source>
</evidence>
<evidence type="ECO:0000256" key="6">
    <source>
        <dbReference type="ARBA" id="ARBA00022771"/>
    </source>
</evidence>
<dbReference type="GO" id="GO:0005770">
    <property type="term" value="C:late endosome"/>
    <property type="evidence" value="ECO:0007669"/>
    <property type="project" value="UniProtKB-SubCell"/>
</dbReference>
<name>A0AA36ANG4_OCTVU</name>
<dbReference type="EMBL" id="OX597816">
    <property type="protein sequence ID" value="CAI9719244.1"/>
    <property type="molecule type" value="Genomic_DNA"/>
</dbReference>
<sequence length="1174" mass="130190">MWFQVRSYCVDLENNNSLPVYRIMSRRPEFVGINLLKEIHIIASKLQHTEYQSRAWKCHNERFRNIIFEIFSHGLKWLTKKRCFWGLVEELTHSEVVNDIKKYSGSKEYRQWCMIWVLQVIDEGMLSCYLTSMNVKLLSKFYQSDALLRDDDFFSNLMTVTLDLDRNTHEKKEKFKLAAGRAKSVNEENASLNAFISRNFGEEEPVLDSRIVEKYEHCARRPDQRNSMRNGIEPAPNNRPPHNLTKNKSRESLTSRKSSSSLKSIGSDSMQNKTKTKTKGRTSPSVKSTKINDKHVRCSISPSSSWYYDPLNAVCNIPSIKPVRSSSTGALVNINDKFQAKRSASCNNNPLAKRNSLKKHNSSLDQNLNHSISNCSSVGSPETGSKLSTSNCVKIRKCRTRSPSIRSVNDDIIGSSPKENTNEMSCSDTSTKTLTSEMVKGIHKQHPSTQSSPSSKSSKQNISPKSEATQAKRQSNESKEYSQTESLEEMLKNSSNLSATKEKSKTNPKMYASAFSSSSTSSSSSSLKAPIAAAAAVALGPQGDCETLAFRKTSNRSSSKINRKSWPFYQNQLLDVCQGAPGVPKLKSSPLSTDRLTRIEKKKQRSQSFDKDGVVSLTTPYINTPANAQPRVSNYSITSSGSFVSASSYSTESYESLFTSEECNEATEETSMKHCSSHTESSLTLQYVSAEGASVGGSTSAESFATVNESATEHVSVNGSTSADSFATVDGSSADSSQGMRRFPPPLQEQPAPPGPTLLLTTSTSTDSSQSSLSPSLSPRFRSLQASPFVPTASPISPSSSTSLTPNASNDPNVQSVHASPAKTCTSSSTQCSPSDLPNTEFLPSNMLGTLIGFDALSINSMNRYSKGETSPSHSNEVECGSFPITPDDSVSDLTTPRHSYAESMVDQISLNSTSTSDGSQLAGECPFLFNCNVRRTVKLTLSSTCPTCHRSLIADFNPRMPRKCSYDGLYYCDKHHVDDIFYIPAEMVFNWKFEMFKVSRQNYDFLRSWFDQPVIDLSALCARLHYYVTPLNNVRDQRQYLNYLHGILNTCYSSEVKELLTGWPCSYIYEEEDLYSMHDLVKVNSGEMGTYLDVWITKSSKHIKKCNMCKREAIACKICHSEPVLLTYDKNAAVCSRCGDLVHRSCLPVSGVCTICEIPRGTPEDINKHCCIA</sequence>
<keyword evidence="7" id="KW-0862">Zinc</keyword>
<dbReference type="Pfam" id="PF13901">
    <property type="entry name" value="RH_dom"/>
    <property type="match status" value="1"/>
</dbReference>
<feature type="compositionally biased region" description="Low complexity" evidence="9">
    <location>
        <begin position="447"/>
        <end position="466"/>
    </location>
</feature>
<protein>
    <recommendedName>
        <fullName evidence="10">RUN domain-containing protein</fullName>
    </recommendedName>
</protein>
<evidence type="ECO:0000259" key="10">
    <source>
        <dbReference type="PROSITE" id="PS50826"/>
    </source>
</evidence>
<keyword evidence="4" id="KW-0677">Repeat</keyword>
<keyword evidence="2" id="KW-0597">Phosphoprotein</keyword>
<feature type="compositionally biased region" description="Low complexity" evidence="9">
    <location>
        <begin position="512"/>
        <end position="525"/>
    </location>
</feature>
<dbReference type="Gene3D" id="1.20.58.900">
    <property type="match status" value="1"/>
</dbReference>
<accession>A0AA36ANG4</accession>
<feature type="compositionally biased region" description="Low complexity" evidence="9">
    <location>
        <begin position="757"/>
        <end position="779"/>
    </location>
</feature>
<dbReference type="InterPro" id="IPR037213">
    <property type="entry name" value="Run_dom_sf"/>
</dbReference>
<evidence type="ECO:0000256" key="8">
    <source>
        <dbReference type="ARBA" id="ARBA00023006"/>
    </source>
</evidence>
<dbReference type="GO" id="GO:0006914">
    <property type="term" value="P:autophagy"/>
    <property type="evidence" value="ECO:0007669"/>
    <property type="project" value="UniProtKB-KW"/>
</dbReference>
<feature type="compositionally biased region" description="Pro residues" evidence="9">
    <location>
        <begin position="743"/>
        <end position="756"/>
    </location>
</feature>
<evidence type="ECO:0000256" key="4">
    <source>
        <dbReference type="ARBA" id="ARBA00022737"/>
    </source>
</evidence>
<keyword evidence="8" id="KW-0072">Autophagy</keyword>
<feature type="region of interest" description="Disordered" evidence="9">
    <location>
        <begin position="406"/>
        <end position="525"/>
    </location>
</feature>
<keyword evidence="6" id="KW-0863">Zinc-finger</keyword>
<dbReference type="SMART" id="SM01175">
    <property type="entry name" value="DUF4206"/>
    <property type="match status" value="1"/>
</dbReference>
<organism evidence="11 12">
    <name type="scientific">Octopus vulgaris</name>
    <name type="common">Common octopus</name>
    <dbReference type="NCBI Taxonomy" id="6645"/>
    <lineage>
        <taxon>Eukaryota</taxon>
        <taxon>Metazoa</taxon>
        <taxon>Spiralia</taxon>
        <taxon>Lophotrochozoa</taxon>
        <taxon>Mollusca</taxon>
        <taxon>Cephalopoda</taxon>
        <taxon>Coleoidea</taxon>
        <taxon>Octopodiformes</taxon>
        <taxon>Octopoda</taxon>
        <taxon>Incirrata</taxon>
        <taxon>Octopodidae</taxon>
        <taxon>Octopus</taxon>
    </lineage>
</organism>
<dbReference type="PANTHER" id="PTHR12326:SF12">
    <property type="entry name" value="PLECKSTRIN HOMOLOGY AND RUN DOMAIN CONTAINING M1"/>
    <property type="match status" value="1"/>
</dbReference>
<dbReference type="PROSITE" id="PS50826">
    <property type="entry name" value="RUN"/>
    <property type="match status" value="1"/>
</dbReference>